<protein>
    <recommendedName>
        <fullName evidence="4">Alkyl hydroperoxide reductase C</fullName>
        <ecNumber evidence="3">1.11.1.26</ecNumber>
    </recommendedName>
    <alternativeName>
        <fullName evidence="9">Peroxiredoxin</fullName>
    </alternativeName>
</protein>
<keyword evidence="6" id="KW-0049">Antioxidant</keyword>
<reference evidence="13 14" key="1">
    <citation type="submission" date="2016-11" db="EMBL/GenBank/DDBJ databases">
        <authorList>
            <person name="Varghese N."/>
            <person name="Submissions S."/>
        </authorList>
    </citation>
    <scope>NUCLEOTIDE SEQUENCE [LARGE SCALE GENOMIC DNA]</scope>
    <source>
        <strain evidence="13 14">DSM 28249</strain>
    </source>
</reference>
<name>A0A1M7CQ59_9RHOB</name>
<evidence type="ECO:0000256" key="7">
    <source>
        <dbReference type="ARBA" id="ARBA00023002"/>
    </source>
</evidence>
<evidence type="ECO:0000313" key="14">
    <source>
        <dbReference type="Proteomes" id="UP000322545"/>
    </source>
</evidence>
<dbReference type="PROSITE" id="PS51352">
    <property type="entry name" value="THIOREDOXIN_2"/>
    <property type="match status" value="1"/>
</dbReference>
<dbReference type="Pfam" id="PF10417">
    <property type="entry name" value="1-cysPrx_C"/>
    <property type="match status" value="1"/>
</dbReference>
<evidence type="ECO:0000256" key="3">
    <source>
        <dbReference type="ARBA" id="ARBA00013021"/>
    </source>
</evidence>
<dbReference type="InterPro" id="IPR013766">
    <property type="entry name" value="Thioredoxin_domain"/>
</dbReference>
<evidence type="ECO:0000256" key="11">
    <source>
        <dbReference type="PIRSR" id="PIRSR000239-1"/>
    </source>
</evidence>
<dbReference type="EMBL" id="FRCB01000002">
    <property type="protein sequence ID" value="SHL69280.1"/>
    <property type="molecule type" value="Genomic_DNA"/>
</dbReference>
<proteinExistence type="inferred from homology"/>
<dbReference type="Pfam" id="PF00578">
    <property type="entry name" value="AhpC-TSA"/>
    <property type="match status" value="1"/>
</dbReference>
<keyword evidence="5" id="KW-0575">Peroxidase</keyword>
<dbReference type="GO" id="GO:0006979">
    <property type="term" value="P:response to oxidative stress"/>
    <property type="evidence" value="ECO:0007669"/>
    <property type="project" value="TreeGrafter"/>
</dbReference>
<dbReference type="GO" id="GO:0008379">
    <property type="term" value="F:thioredoxin peroxidase activity"/>
    <property type="evidence" value="ECO:0007669"/>
    <property type="project" value="TreeGrafter"/>
</dbReference>
<comment type="subunit">
    <text evidence="2">Homodimer; disulfide-linked, upon oxidation. 5 homodimers assemble to form a ring-like decamer.</text>
</comment>
<evidence type="ECO:0000259" key="12">
    <source>
        <dbReference type="PROSITE" id="PS51352"/>
    </source>
</evidence>
<evidence type="ECO:0000256" key="5">
    <source>
        <dbReference type="ARBA" id="ARBA00022559"/>
    </source>
</evidence>
<dbReference type="PIRSF" id="PIRSF000239">
    <property type="entry name" value="AHPC"/>
    <property type="match status" value="1"/>
</dbReference>
<evidence type="ECO:0000313" key="13">
    <source>
        <dbReference type="EMBL" id="SHL69280.1"/>
    </source>
</evidence>
<feature type="active site" description="Cysteine sulfenic acid (-SOH) intermediate; for peroxidase activity" evidence="11">
    <location>
        <position position="72"/>
    </location>
</feature>
<keyword evidence="7" id="KW-0560">Oxidoreductase</keyword>
<evidence type="ECO:0000256" key="2">
    <source>
        <dbReference type="ARBA" id="ARBA00011654"/>
    </source>
</evidence>
<dbReference type="GO" id="GO:0045454">
    <property type="term" value="P:cell redox homeostasis"/>
    <property type="evidence" value="ECO:0007669"/>
    <property type="project" value="TreeGrafter"/>
</dbReference>
<dbReference type="InterPro" id="IPR024706">
    <property type="entry name" value="Peroxiredoxin_AhpC-typ"/>
</dbReference>
<dbReference type="Proteomes" id="UP000322545">
    <property type="component" value="Unassembled WGS sequence"/>
</dbReference>
<comment type="catalytic activity">
    <reaction evidence="10">
        <text>a hydroperoxide + NADH + H(+) = an alcohol + NAD(+) + H2O</text>
        <dbReference type="Rhea" id="RHEA:62628"/>
        <dbReference type="ChEBI" id="CHEBI:15377"/>
        <dbReference type="ChEBI" id="CHEBI:15378"/>
        <dbReference type="ChEBI" id="CHEBI:30879"/>
        <dbReference type="ChEBI" id="CHEBI:35924"/>
        <dbReference type="ChEBI" id="CHEBI:57540"/>
        <dbReference type="ChEBI" id="CHEBI:57945"/>
        <dbReference type="EC" id="1.11.1.26"/>
    </reaction>
</comment>
<organism evidence="13 14">
    <name type="scientific">Roseovarius litoreus</name>
    <dbReference type="NCBI Taxonomy" id="1155722"/>
    <lineage>
        <taxon>Bacteria</taxon>
        <taxon>Pseudomonadati</taxon>
        <taxon>Pseudomonadota</taxon>
        <taxon>Alphaproteobacteria</taxon>
        <taxon>Rhodobacterales</taxon>
        <taxon>Roseobacteraceae</taxon>
        <taxon>Roseovarius</taxon>
    </lineage>
</organism>
<evidence type="ECO:0000256" key="9">
    <source>
        <dbReference type="ARBA" id="ARBA00032077"/>
    </source>
</evidence>
<accession>A0A1M7CQ59</accession>
<dbReference type="AlphaFoldDB" id="A0A1M7CQ59"/>
<keyword evidence="14" id="KW-1185">Reference proteome</keyword>
<evidence type="ECO:0000256" key="6">
    <source>
        <dbReference type="ARBA" id="ARBA00022862"/>
    </source>
</evidence>
<dbReference type="InterPro" id="IPR000866">
    <property type="entry name" value="AhpC/TSA"/>
</dbReference>
<comment type="similarity">
    <text evidence="1">Belongs to the peroxiredoxin family. AhpC/Prx1 subfamily.</text>
</comment>
<dbReference type="InterPro" id="IPR050217">
    <property type="entry name" value="Peroxiredoxin"/>
</dbReference>
<dbReference type="RefSeq" id="WP_149778601.1">
    <property type="nucleotide sequence ID" value="NZ_FRCB01000002.1"/>
</dbReference>
<keyword evidence="8" id="KW-0676">Redox-active center</keyword>
<evidence type="ECO:0000256" key="10">
    <source>
        <dbReference type="ARBA" id="ARBA00047572"/>
    </source>
</evidence>
<feature type="domain" description="Thioredoxin" evidence="12">
    <location>
        <begin position="30"/>
        <end position="186"/>
    </location>
</feature>
<dbReference type="GO" id="GO:0005829">
    <property type="term" value="C:cytosol"/>
    <property type="evidence" value="ECO:0007669"/>
    <property type="project" value="TreeGrafter"/>
</dbReference>
<dbReference type="GO" id="GO:0033554">
    <property type="term" value="P:cellular response to stress"/>
    <property type="evidence" value="ECO:0007669"/>
    <property type="project" value="TreeGrafter"/>
</dbReference>
<dbReference type="Gene3D" id="3.30.1020.10">
    <property type="entry name" value="Antioxidant, Horf6, Chain A, domain2"/>
    <property type="match status" value="1"/>
</dbReference>
<dbReference type="GO" id="GO:0042744">
    <property type="term" value="P:hydrogen peroxide catabolic process"/>
    <property type="evidence" value="ECO:0007669"/>
    <property type="project" value="TreeGrafter"/>
</dbReference>
<gene>
    <name evidence="13" type="ORF">SAMN05443432_102250</name>
</gene>
<dbReference type="SUPFAM" id="SSF52833">
    <property type="entry name" value="Thioredoxin-like"/>
    <property type="match status" value="1"/>
</dbReference>
<dbReference type="PANTHER" id="PTHR10681">
    <property type="entry name" value="THIOREDOXIN PEROXIDASE"/>
    <property type="match status" value="1"/>
</dbReference>
<evidence type="ECO:0000256" key="8">
    <source>
        <dbReference type="ARBA" id="ARBA00023284"/>
    </source>
</evidence>
<evidence type="ECO:0000256" key="1">
    <source>
        <dbReference type="ARBA" id="ARBA00009796"/>
    </source>
</evidence>
<dbReference type="PANTHER" id="PTHR10681:SF121">
    <property type="entry name" value="ALKYL HYDROPEROXIDE REDUCTASE C"/>
    <property type="match status" value="1"/>
</dbReference>
<sequence>MSIQLFADRDPGNALIKLPISARRTVRWLPRIGDKFPDFSLDTTQGELRFRDWALGSWTHLFSHPAALTPVCTTEIASLASHDETWKRLNVKHLGISASPIEDQRLWHEHVEDIFEVDIGFPIGHDPMLTLSQLFGMIHDEEATGHAIRKSFILTPELRIAVMMEYPVHIGRSTAELIRVIEALQLVDATGAATPADWMPGDVALVPDERSETEVLRQFGALSRRIISYLRVVDPGP</sequence>
<dbReference type="Gene3D" id="3.40.30.10">
    <property type="entry name" value="Glutaredoxin"/>
    <property type="match status" value="1"/>
</dbReference>
<evidence type="ECO:0000256" key="4">
    <source>
        <dbReference type="ARBA" id="ARBA00017462"/>
    </source>
</evidence>
<dbReference type="InterPro" id="IPR036249">
    <property type="entry name" value="Thioredoxin-like_sf"/>
</dbReference>
<dbReference type="EC" id="1.11.1.26" evidence="3"/>
<dbReference type="InterPro" id="IPR019479">
    <property type="entry name" value="Peroxiredoxin_C"/>
</dbReference>
<dbReference type="GO" id="GO:0102039">
    <property type="term" value="F:NADH-dependent peroxiredoxin activity"/>
    <property type="evidence" value="ECO:0007669"/>
    <property type="project" value="UniProtKB-EC"/>
</dbReference>